<proteinExistence type="predicted"/>
<dbReference type="AlphaFoldDB" id="A0AAU9IKS0"/>
<protein>
    <recommendedName>
        <fullName evidence="3">BACK domain-containing protein</fullName>
    </recommendedName>
</protein>
<organism evidence="1 2">
    <name type="scientific">Blepharisma stoltei</name>
    <dbReference type="NCBI Taxonomy" id="1481888"/>
    <lineage>
        <taxon>Eukaryota</taxon>
        <taxon>Sar</taxon>
        <taxon>Alveolata</taxon>
        <taxon>Ciliophora</taxon>
        <taxon>Postciliodesmatophora</taxon>
        <taxon>Heterotrichea</taxon>
        <taxon>Heterotrichida</taxon>
        <taxon>Blepharismidae</taxon>
        <taxon>Blepharisma</taxon>
    </lineage>
</organism>
<evidence type="ECO:0000313" key="1">
    <source>
        <dbReference type="EMBL" id="CAG9311759.1"/>
    </source>
</evidence>
<dbReference type="EMBL" id="CAJZBQ010000005">
    <property type="protein sequence ID" value="CAG9311759.1"/>
    <property type="molecule type" value="Genomic_DNA"/>
</dbReference>
<comment type="caution">
    <text evidence="1">The sequence shown here is derived from an EMBL/GenBank/DDBJ whole genome shotgun (WGS) entry which is preliminary data.</text>
</comment>
<evidence type="ECO:0008006" key="3">
    <source>
        <dbReference type="Google" id="ProtNLM"/>
    </source>
</evidence>
<name>A0AAU9IKS0_9CILI</name>
<reference evidence="1" key="1">
    <citation type="submission" date="2021-09" db="EMBL/GenBank/DDBJ databases">
        <authorList>
            <consortium name="AG Swart"/>
            <person name="Singh M."/>
            <person name="Singh A."/>
            <person name="Seah K."/>
            <person name="Emmerich C."/>
        </authorList>
    </citation>
    <scope>NUCLEOTIDE SEQUENCE</scope>
    <source>
        <strain evidence="1">ATCC30299</strain>
    </source>
</reference>
<keyword evidence="2" id="KW-1185">Reference proteome</keyword>
<accession>A0AAU9IKS0</accession>
<evidence type="ECO:0000313" key="2">
    <source>
        <dbReference type="Proteomes" id="UP001162131"/>
    </source>
</evidence>
<dbReference type="Proteomes" id="UP001162131">
    <property type="component" value="Unassembled WGS sequence"/>
</dbReference>
<gene>
    <name evidence="1" type="ORF">BSTOLATCC_MIC5019</name>
</gene>
<sequence length="247" mass="28718">MDESISIDSTIEGDPDYIIIKISDLNPLHCNKQRLIDSSDYFEALVRNGGFKEGILGCVNFSLSEWREEYYTFFSWLSSGIDLLKVLNTRCLLFFIIFGNYFQLKPKYFKILDQYAGNINILDQNVQTYLMIYWSYRYIPFTTMTTMVLSNQSSQGNQQLVKLVLAWLDEKSFEDRRALESSEQFHQVRAFLKTISSWIPTNVAELMGIISDYPYAAQVFDIISLFSTMKAVCFCTRFTPTVVFKYA</sequence>